<dbReference type="Proteomes" id="UP001280121">
    <property type="component" value="Unassembled WGS sequence"/>
</dbReference>
<sequence length="52" mass="6008">MEQEGMEEFVSKDYLLEVTIIEDEDENEMGNLDDVETSVEEPHIGKVHRKGL</sequence>
<dbReference type="EMBL" id="JANJYI010000009">
    <property type="protein sequence ID" value="KAK2637463.1"/>
    <property type="molecule type" value="Genomic_DNA"/>
</dbReference>
<gene>
    <name evidence="2" type="ORF">Ddye_032255</name>
</gene>
<accession>A0AAD9TKW3</accession>
<protein>
    <submittedName>
        <fullName evidence="2">Uncharacterized protein</fullName>
    </submittedName>
</protein>
<keyword evidence="3" id="KW-1185">Reference proteome</keyword>
<comment type="caution">
    <text evidence="2">The sequence shown here is derived from an EMBL/GenBank/DDBJ whole genome shotgun (WGS) entry which is preliminary data.</text>
</comment>
<name>A0AAD9TKW3_9ROSI</name>
<evidence type="ECO:0000256" key="1">
    <source>
        <dbReference type="SAM" id="MobiDB-lite"/>
    </source>
</evidence>
<proteinExistence type="predicted"/>
<evidence type="ECO:0000313" key="3">
    <source>
        <dbReference type="Proteomes" id="UP001280121"/>
    </source>
</evidence>
<reference evidence="2" key="1">
    <citation type="journal article" date="2023" name="Plant J.">
        <title>Genome sequences and population genomics provide insights into the demographic history, inbreeding, and mutation load of two 'living fossil' tree species of Dipteronia.</title>
        <authorList>
            <person name="Feng Y."/>
            <person name="Comes H.P."/>
            <person name="Chen J."/>
            <person name="Zhu S."/>
            <person name="Lu R."/>
            <person name="Zhang X."/>
            <person name="Li P."/>
            <person name="Qiu J."/>
            <person name="Olsen K.M."/>
            <person name="Qiu Y."/>
        </authorList>
    </citation>
    <scope>NUCLEOTIDE SEQUENCE</scope>
    <source>
        <strain evidence="2">KIB01</strain>
    </source>
</reference>
<feature type="compositionally biased region" description="Acidic residues" evidence="1">
    <location>
        <begin position="25"/>
        <end position="39"/>
    </location>
</feature>
<evidence type="ECO:0000313" key="2">
    <source>
        <dbReference type="EMBL" id="KAK2637463.1"/>
    </source>
</evidence>
<organism evidence="2 3">
    <name type="scientific">Dipteronia dyeriana</name>
    <dbReference type="NCBI Taxonomy" id="168575"/>
    <lineage>
        <taxon>Eukaryota</taxon>
        <taxon>Viridiplantae</taxon>
        <taxon>Streptophyta</taxon>
        <taxon>Embryophyta</taxon>
        <taxon>Tracheophyta</taxon>
        <taxon>Spermatophyta</taxon>
        <taxon>Magnoliopsida</taxon>
        <taxon>eudicotyledons</taxon>
        <taxon>Gunneridae</taxon>
        <taxon>Pentapetalae</taxon>
        <taxon>rosids</taxon>
        <taxon>malvids</taxon>
        <taxon>Sapindales</taxon>
        <taxon>Sapindaceae</taxon>
        <taxon>Hippocastanoideae</taxon>
        <taxon>Acereae</taxon>
        <taxon>Dipteronia</taxon>
    </lineage>
</organism>
<dbReference type="AlphaFoldDB" id="A0AAD9TKW3"/>
<feature type="region of interest" description="Disordered" evidence="1">
    <location>
        <begin position="25"/>
        <end position="52"/>
    </location>
</feature>